<comment type="caution">
    <text evidence="1">The sequence shown here is derived from an EMBL/GenBank/DDBJ whole genome shotgun (WGS) entry which is preliminary data.</text>
</comment>
<keyword evidence="2" id="KW-1185">Reference proteome</keyword>
<dbReference type="Proteomes" id="UP001210925">
    <property type="component" value="Unassembled WGS sequence"/>
</dbReference>
<protein>
    <submittedName>
        <fullName evidence="1">Uncharacterized protein</fullName>
    </submittedName>
</protein>
<dbReference type="InterPro" id="IPR011989">
    <property type="entry name" value="ARM-like"/>
</dbReference>
<dbReference type="Gene3D" id="1.25.10.10">
    <property type="entry name" value="Leucine-rich Repeat Variant"/>
    <property type="match status" value="1"/>
</dbReference>
<dbReference type="InterPro" id="IPR016024">
    <property type="entry name" value="ARM-type_fold"/>
</dbReference>
<dbReference type="AlphaFoldDB" id="A0AAD5UP60"/>
<name>A0AAD5UP60_9FUNG</name>
<dbReference type="SUPFAM" id="SSF48371">
    <property type="entry name" value="ARM repeat"/>
    <property type="match status" value="1"/>
</dbReference>
<gene>
    <name evidence="1" type="ORF">HK103_006017</name>
</gene>
<dbReference type="EMBL" id="JADGKB010000006">
    <property type="protein sequence ID" value="KAJ3261409.1"/>
    <property type="molecule type" value="Genomic_DNA"/>
</dbReference>
<reference evidence="1" key="1">
    <citation type="submission" date="2020-05" db="EMBL/GenBank/DDBJ databases">
        <title>Phylogenomic resolution of chytrid fungi.</title>
        <authorList>
            <person name="Stajich J.E."/>
            <person name="Amses K."/>
            <person name="Simmons R."/>
            <person name="Seto K."/>
            <person name="Myers J."/>
            <person name="Bonds A."/>
            <person name="Quandt C.A."/>
            <person name="Barry K."/>
            <person name="Liu P."/>
            <person name="Grigoriev I."/>
            <person name="Longcore J.E."/>
            <person name="James T.Y."/>
        </authorList>
    </citation>
    <scope>NUCLEOTIDE SEQUENCE</scope>
    <source>
        <strain evidence="1">PLAUS21</strain>
    </source>
</reference>
<proteinExistence type="predicted"/>
<evidence type="ECO:0000313" key="2">
    <source>
        <dbReference type="Proteomes" id="UP001210925"/>
    </source>
</evidence>
<accession>A0AAD5UP60</accession>
<organism evidence="1 2">
    <name type="scientific">Boothiomyces macroporosus</name>
    <dbReference type="NCBI Taxonomy" id="261099"/>
    <lineage>
        <taxon>Eukaryota</taxon>
        <taxon>Fungi</taxon>
        <taxon>Fungi incertae sedis</taxon>
        <taxon>Chytridiomycota</taxon>
        <taxon>Chytridiomycota incertae sedis</taxon>
        <taxon>Chytridiomycetes</taxon>
        <taxon>Rhizophydiales</taxon>
        <taxon>Terramycetaceae</taxon>
        <taxon>Boothiomyces</taxon>
    </lineage>
</organism>
<evidence type="ECO:0000313" key="1">
    <source>
        <dbReference type="EMBL" id="KAJ3261409.1"/>
    </source>
</evidence>
<sequence>MALRIQATKLLGVFCHGQSPLLEALFELNVMERLIELLDSKNLTLRQWSLHAMFLLSVKNWERYKKVIIEPHIDKVVSELTGADWTGFGSNEADRFQNLIFLTQFRESV</sequence>